<feature type="compositionally biased region" description="Basic and acidic residues" evidence="1">
    <location>
        <begin position="38"/>
        <end position="56"/>
    </location>
</feature>
<dbReference type="EMBL" id="CAJOBD010006342">
    <property type="protein sequence ID" value="CAF4058373.1"/>
    <property type="molecule type" value="Genomic_DNA"/>
</dbReference>
<proteinExistence type="predicted"/>
<comment type="caution">
    <text evidence="3">The sequence shown here is derived from an EMBL/GenBank/DDBJ whole genome shotgun (WGS) entry which is preliminary data.</text>
</comment>
<evidence type="ECO:0000313" key="4">
    <source>
        <dbReference type="Proteomes" id="UP000663874"/>
    </source>
</evidence>
<feature type="non-terminal residue" evidence="3">
    <location>
        <position position="56"/>
    </location>
</feature>
<dbReference type="Proteomes" id="UP000663874">
    <property type="component" value="Unassembled WGS sequence"/>
</dbReference>
<gene>
    <name evidence="3" type="ORF">FNK824_LOCUS43680</name>
    <name evidence="2" type="ORF">JBS370_LOCUS29444</name>
</gene>
<reference evidence="3" key="1">
    <citation type="submission" date="2021-02" db="EMBL/GenBank/DDBJ databases">
        <authorList>
            <person name="Nowell W R."/>
        </authorList>
    </citation>
    <scope>NUCLEOTIDE SEQUENCE</scope>
</reference>
<dbReference type="EMBL" id="CAJOBE010063228">
    <property type="protein sequence ID" value="CAF4392894.1"/>
    <property type="molecule type" value="Genomic_DNA"/>
</dbReference>
<feature type="region of interest" description="Disordered" evidence="1">
    <location>
        <begin position="34"/>
        <end position="56"/>
    </location>
</feature>
<evidence type="ECO:0000313" key="2">
    <source>
        <dbReference type="EMBL" id="CAF4058373.1"/>
    </source>
</evidence>
<evidence type="ECO:0000313" key="3">
    <source>
        <dbReference type="EMBL" id="CAF4392894.1"/>
    </source>
</evidence>
<name>A0A820NRL7_9BILA</name>
<accession>A0A820NRL7</accession>
<dbReference type="AlphaFoldDB" id="A0A820NRL7"/>
<evidence type="ECO:0000256" key="1">
    <source>
        <dbReference type="SAM" id="MobiDB-lite"/>
    </source>
</evidence>
<organism evidence="3 4">
    <name type="scientific">Rotaria sordida</name>
    <dbReference type="NCBI Taxonomy" id="392033"/>
    <lineage>
        <taxon>Eukaryota</taxon>
        <taxon>Metazoa</taxon>
        <taxon>Spiralia</taxon>
        <taxon>Gnathifera</taxon>
        <taxon>Rotifera</taxon>
        <taxon>Eurotatoria</taxon>
        <taxon>Bdelloidea</taxon>
        <taxon>Philodinida</taxon>
        <taxon>Philodinidae</taxon>
        <taxon>Rotaria</taxon>
    </lineage>
</organism>
<dbReference type="Proteomes" id="UP000663836">
    <property type="component" value="Unassembled WGS sequence"/>
</dbReference>
<protein>
    <submittedName>
        <fullName evidence="3">Uncharacterized protein</fullName>
    </submittedName>
</protein>
<sequence length="56" mass="6456">MNENMYKATPEQLTLIIKLQQEIQATQREIQAAQKETQAAEKEKEKTADANRILEP</sequence>